<dbReference type="HOGENOM" id="CLU_2158404_0_0_1"/>
<dbReference type="AlphaFoldDB" id="A0A0D2DG78"/>
<accession>A0A0D2DG78</accession>
<keyword evidence="2" id="KW-1185">Reference proteome</keyword>
<dbReference type="RefSeq" id="XP_013321901.1">
    <property type="nucleotide sequence ID" value="XM_013466447.1"/>
</dbReference>
<protein>
    <submittedName>
        <fullName evidence="1">Uncharacterized protein</fullName>
    </submittedName>
</protein>
<dbReference type="GeneID" id="25323361"/>
<dbReference type="Proteomes" id="UP000054342">
    <property type="component" value="Unassembled WGS sequence"/>
</dbReference>
<evidence type="ECO:0000313" key="2">
    <source>
        <dbReference type="Proteomes" id="UP000054342"/>
    </source>
</evidence>
<reference evidence="1 2" key="1">
    <citation type="submission" date="2015-01" db="EMBL/GenBank/DDBJ databases">
        <title>The Genome Sequence of Exophiala xenobiotica CBS118157.</title>
        <authorList>
            <consortium name="The Broad Institute Genomics Platform"/>
            <person name="Cuomo C."/>
            <person name="de Hoog S."/>
            <person name="Gorbushina A."/>
            <person name="Stielow B."/>
            <person name="Teixiera M."/>
            <person name="Abouelleil A."/>
            <person name="Chapman S.B."/>
            <person name="Priest M."/>
            <person name="Young S.K."/>
            <person name="Wortman J."/>
            <person name="Nusbaum C."/>
            <person name="Birren B."/>
        </authorList>
    </citation>
    <scope>NUCLEOTIDE SEQUENCE [LARGE SCALE GENOMIC DNA]</scope>
    <source>
        <strain evidence="1 2">CBS 118157</strain>
    </source>
</reference>
<sequence length="111" mass="12846">MIRILQEEANITNTGTMAIQIMTSKVQVKAVLVDRPTRAADRIFRDIQVHEVNDTIKNRRLVSLKRLRRWSALLLDVLGHDFHGADDTRYYREGIQGQRNSRRDFSQGLAV</sequence>
<gene>
    <name evidence="1" type="ORF">PV05_01453</name>
</gene>
<organism evidence="1 2">
    <name type="scientific">Exophiala xenobiotica</name>
    <dbReference type="NCBI Taxonomy" id="348802"/>
    <lineage>
        <taxon>Eukaryota</taxon>
        <taxon>Fungi</taxon>
        <taxon>Dikarya</taxon>
        <taxon>Ascomycota</taxon>
        <taxon>Pezizomycotina</taxon>
        <taxon>Eurotiomycetes</taxon>
        <taxon>Chaetothyriomycetidae</taxon>
        <taxon>Chaetothyriales</taxon>
        <taxon>Herpotrichiellaceae</taxon>
        <taxon>Exophiala</taxon>
    </lineage>
</organism>
<name>A0A0D2DG78_9EURO</name>
<proteinExistence type="predicted"/>
<dbReference type="EMBL" id="KN847317">
    <property type="protein sequence ID" value="KIW61317.1"/>
    <property type="molecule type" value="Genomic_DNA"/>
</dbReference>
<evidence type="ECO:0000313" key="1">
    <source>
        <dbReference type="EMBL" id="KIW61317.1"/>
    </source>
</evidence>